<gene>
    <name evidence="1" type="ORF">SAMN02745355_0169</name>
</gene>
<name>A0A8G2FVM9_PICTO</name>
<proteinExistence type="predicted"/>
<keyword evidence="2" id="KW-1185">Reference proteome</keyword>
<comment type="caution">
    <text evidence="1">The sequence shown here is derived from an EMBL/GenBank/DDBJ whole genome shotgun (WGS) entry which is preliminary data.</text>
</comment>
<accession>A0A8G2FVM9</accession>
<dbReference type="AlphaFoldDB" id="A0A8G2FVM9"/>
<evidence type="ECO:0000313" key="1">
    <source>
        <dbReference type="EMBL" id="SMD30296.1"/>
    </source>
</evidence>
<reference evidence="1 2" key="1">
    <citation type="submission" date="2017-04" db="EMBL/GenBank/DDBJ databases">
        <authorList>
            <person name="Varghese N."/>
            <person name="Submissions S."/>
        </authorList>
    </citation>
    <scope>NUCLEOTIDE SEQUENCE [LARGE SCALE GENOMIC DNA]</scope>
    <source>
        <strain evidence="1 2">DSM 9789</strain>
    </source>
</reference>
<protein>
    <submittedName>
        <fullName evidence="1">Uncharacterized protein</fullName>
    </submittedName>
</protein>
<sequence length="93" mass="10581">MFKVYSLDKNSREDLDKILNDDVIGRQTVIYRDGDNYGFPGKYIIIIEGSSGIFDSLDKISTNLKIIENGEDIYKKIKDEENSSQDGMGYIFG</sequence>
<dbReference type="RefSeq" id="WP_084272331.1">
    <property type="nucleotide sequence ID" value="NZ_FWYE01000001.1"/>
</dbReference>
<dbReference type="EMBL" id="FWYE01000001">
    <property type="protein sequence ID" value="SMD30296.1"/>
    <property type="molecule type" value="Genomic_DNA"/>
</dbReference>
<evidence type="ECO:0000313" key="2">
    <source>
        <dbReference type="Proteomes" id="UP000192315"/>
    </source>
</evidence>
<dbReference type="Proteomes" id="UP000192315">
    <property type="component" value="Unassembled WGS sequence"/>
</dbReference>
<organism evidence="1 2">
    <name type="scientific">Picrophilus torridus (strain ATCC 700027 / DSM 9790 / JCM 10055 / NBRC 100828 / KAW 2/3)</name>
    <dbReference type="NCBI Taxonomy" id="1122961"/>
    <lineage>
        <taxon>Archaea</taxon>
        <taxon>Methanobacteriati</taxon>
        <taxon>Thermoplasmatota</taxon>
        <taxon>Thermoplasmata</taxon>
        <taxon>Thermoplasmatales</taxon>
        <taxon>Picrophilaceae</taxon>
        <taxon>Picrophilus</taxon>
    </lineage>
</organism>